<name>A0ACB6RAJ5_9PLEO</name>
<evidence type="ECO:0000313" key="2">
    <source>
        <dbReference type="Proteomes" id="UP000799755"/>
    </source>
</evidence>
<evidence type="ECO:0000313" key="1">
    <source>
        <dbReference type="EMBL" id="KAF2476259.1"/>
    </source>
</evidence>
<keyword evidence="2" id="KW-1185">Reference proteome</keyword>
<sequence length="71" mass="7696">MKLDKQAMGSQGLTRFQFVSGGLDETAHSGLGVITHLSTSGLGRRRSRFYSAITWPLMVGLSMGTTAFLFN</sequence>
<organism evidence="1 2">
    <name type="scientific">Lindgomyces ingoldianus</name>
    <dbReference type="NCBI Taxonomy" id="673940"/>
    <lineage>
        <taxon>Eukaryota</taxon>
        <taxon>Fungi</taxon>
        <taxon>Dikarya</taxon>
        <taxon>Ascomycota</taxon>
        <taxon>Pezizomycotina</taxon>
        <taxon>Dothideomycetes</taxon>
        <taxon>Pleosporomycetidae</taxon>
        <taxon>Pleosporales</taxon>
        <taxon>Lindgomycetaceae</taxon>
        <taxon>Lindgomyces</taxon>
    </lineage>
</organism>
<gene>
    <name evidence="1" type="ORF">BDR25DRAFT_64736</name>
</gene>
<dbReference type="EMBL" id="MU003494">
    <property type="protein sequence ID" value="KAF2476259.1"/>
    <property type="molecule type" value="Genomic_DNA"/>
</dbReference>
<protein>
    <submittedName>
        <fullName evidence="1">Uncharacterized protein</fullName>
    </submittedName>
</protein>
<comment type="caution">
    <text evidence="1">The sequence shown here is derived from an EMBL/GenBank/DDBJ whole genome shotgun (WGS) entry which is preliminary data.</text>
</comment>
<proteinExistence type="predicted"/>
<reference evidence="1" key="1">
    <citation type="journal article" date="2020" name="Stud. Mycol.">
        <title>101 Dothideomycetes genomes: a test case for predicting lifestyles and emergence of pathogens.</title>
        <authorList>
            <person name="Haridas S."/>
            <person name="Albert R."/>
            <person name="Binder M."/>
            <person name="Bloem J."/>
            <person name="Labutti K."/>
            <person name="Salamov A."/>
            <person name="Andreopoulos B."/>
            <person name="Baker S."/>
            <person name="Barry K."/>
            <person name="Bills G."/>
            <person name="Bluhm B."/>
            <person name="Cannon C."/>
            <person name="Castanera R."/>
            <person name="Culley D."/>
            <person name="Daum C."/>
            <person name="Ezra D."/>
            <person name="Gonzalez J."/>
            <person name="Henrissat B."/>
            <person name="Kuo A."/>
            <person name="Liang C."/>
            <person name="Lipzen A."/>
            <person name="Lutzoni F."/>
            <person name="Magnuson J."/>
            <person name="Mondo S."/>
            <person name="Nolan M."/>
            <person name="Ohm R."/>
            <person name="Pangilinan J."/>
            <person name="Park H.-J."/>
            <person name="Ramirez L."/>
            <person name="Alfaro M."/>
            <person name="Sun H."/>
            <person name="Tritt A."/>
            <person name="Yoshinaga Y."/>
            <person name="Zwiers L.-H."/>
            <person name="Turgeon B."/>
            <person name="Goodwin S."/>
            <person name="Spatafora J."/>
            <person name="Crous P."/>
            <person name="Grigoriev I."/>
        </authorList>
    </citation>
    <scope>NUCLEOTIDE SEQUENCE</scope>
    <source>
        <strain evidence="1">ATCC 200398</strain>
    </source>
</reference>
<dbReference type="Proteomes" id="UP000799755">
    <property type="component" value="Unassembled WGS sequence"/>
</dbReference>
<accession>A0ACB6RAJ5</accession>